<dbReference type="Proteomes" id="UP000813461">
    <property type="component" value="Unassembled WGS sequence"/>
</dbReference>
<feature type="region of interest" description="Disordered" evidence="1">
    <location>
        <begin position="32"/>
        <end position="113"/>
    </location>
</feature>
<feature type="domain" description="Rad26-like N-terminal" evidence="4">
    <location>
        <begin position="334"/>
        <end position="379"/>
    </location>
</feature>
<proteinExistence type="predicted"/>
<feature type="region of interest" description="Disordered" evidence="1">
    <location>
        <begin position="129"/>
        <end position="312"/>
    </location>
</feature>
<dbReference type="EMBL" id="JAGMVJ010000012">
    <property type="protein sequence ID" value="KAH7084503.1"/>
    <property type="molecule type" value="Genomic_DNA"/>
</dbReference>
<evidence type="ECO:0000313" key="5">
    <source>
        <dbReference type="EMBL" id="KAH7084503.1"/>
    </source>
</evidence>
<dbReference type="AlphaFoldDB" id="A0A8K0R5W9"/>
<name>A0A8K0R5W9_9PLEO</name>
<feature type="compositionally biased region" description="Basic and acidic residues" evidence="1">
    <location>
        <begin position="144"/>
        <end position="164"/>
    </location>
</feature>
<gene>
    <name evidence="5" type="ORF">FB567DRAFT_593967</name>
</gene>
<dbReference type="Pfam" id="PF21048">
    <property type="entry name" value="Rad26-like_N"/>
    <property type="match status" value="1"/>
</dbReference>
<feature type="domain" description="Rad26-like C-terminal" evidence="3">
    <location>
        <begin position="670"/>
        <end position="733"/>
    </location>
</feature>
<evidence type="ECO:0000259" key="2">
    <source>
        <dbReference type="Pfam" id="PF12331"/>
    </source>
</evidence>
<dbReference type="Pfam" id="PF21046">
    <property type="entry name" value="Rad26-like_C"/>
    <property type="match status" value="1"/>
</dbReference>
<organism evidence="5 6">
    <name type="scientific">Paraphoma chrysanthemicola</name>
    <dbReference type="NCBI Taxonomy" id="798071"/>
    <lineage>
        <taxon>Eukaryota</taxon>
        <taxon>Fungi</taxon>
        <taxon>Dikarya</taxon>
        <taxon>Ascomycota</taxon>
        <taxon>Pezizomycotina</taxon>
        <taxon>Dothideomycetes</taxon>
        <taxon>Pleosporomycetidae</taxon>
        <taxon>Pleosporales</taxon>
        <taxon>Pleosporineae</taxon>
        <taxon>Phaeosphaeriaceae</taxon>
        <taxon>Paraphoma</taxon>
    </lineage>
</organism>
<feature type="domain" description="Rad26-like helical repeats" evidence="2">
    <location>
        <begin position="439"/>
        <end position="663"/>
    </location>
</feature>
<comment type="caution">
    <text evidence="5">The sequence shown here is derived from an EMBL/GenBank/DDBJ whole genome shotgun (WGS) entry which is preliminary data.</text>
</comment>
<evidence type="ECO:0000259" key="3">
    <source>
        <dbReference type="Pfam" id="PF21046"/>
    </source>
</evidence>
<keyword evidence="6" id="KW-1185">Reference proteome</keyword>
<dbReference type="InterPro" id="IPR048380">
    <property type="entry name" value="Rad26-like_N"/>
</dbReference>
<evidence type="ECO:0008006" key="7">
    <source>
        <dbReference type="Google" id="ProtNLM"/>
    </source>
</evidence>
<accession>A0A8K0R5W9</accession>
<evidence type="ECO:0000259" key="4">
    <source>
        <dbReference type="Pfam" id="PF21048"/>
    </source>
</evidence>
<evidence type="ECO:0000256" key="1">
    <source>
        <dbReference type="SAM" id="MobiDB-lite"/>
    </source>
</evidence>
<reference evidence="5" key="1">
    <citation type="journal article" date="2021" name="Nat. Commun.">
        <title>Genetic determinants of endophytism in the Arabidopsis root mycobiome.</title>
        <authorList>
            <person name="Mesny F."/>
            <person name="Miyauchi S."/>
            <person name="Thiergart T."/>
            <person name="Pickel B."/>
            <person name="Atanasova L."/>
            <person name="Karlsson M."/>
            <person name="Huettel B."/>
            <person name="Barry K.W."/>
            <person name="Haridas S."/>
            <person name="Chen C."/>
            <person name="Bauer D."/>
            <person name="Andreopoulos W."/>
            <person name="Pangilinan J."/>
            <person name="LaButti K."/>
            <person name="Riley R."/>
            <person name="Lipzen A."/>
            <person name="Clum A."/>
            <person name="Drula E."/>
            <person name="Henrissat B."/>
            <person name="Kohler A."/>
            <person name="Grigoriev I.V."/>
            <person name="Martin F.M."/>
            <person name="Hacquard S."/>
        </authorList>
    </citation>
    <scope>NUCLEOTIDE SEQUENCE</scope>
    <source>
        <strain evidence="5">MPI-SDFR-AT-0120</strain>
    </source>
</reference>
<feature type="compositionally biased region" description="Basic and acidic residues" evidence="1">
    <location>
        <begin position="174"/>
        <end position="205"/>
    </location>
</feature>
<dbReference type="InterPro" id="IPR048379">
    <property type="entry name" value="Rad26-like_C"/>
</dbReference>
<protein>
    <recommendedName>
        <fullName evidence="7">DNA repair protein Rad26</fullName>
    </recommendedName>
</protein>
<dbReference type="OrthoDB" id="5245063at2759"/>
<feature type="compositionally biased region" description="Acidic residues" evidence="1">
    <location>
        <begin position="52"/>
        <end position="68"/>
    </location>
</feature>
<sequence length="739" mass="81667">MDLDAADFDFSDAELDDLPAHALQHLEARAVRATQHHAHSQRALAAAPESDYGLDDGDEVVNLDDDDAAAPRYTPPRQPYDYARPGDEQSGAHVADDMDVDEQPRRSQADATQLLSRIKKLEQVRAREKKAADDLKSKLQTKVGEADTLRRRHEADARKYERQLADQQQQHGSELARMRAEIERLRREKEQAHTDSMFRQHDAREAGMAQRSRRAIPMPIPSRPRAADPAATSPAGTPRRAQKSRGPLGDGFDDDDVLMASPSKARDRPKTATPRQAGKRKRQVADQSPIPLPALQLSEPRSKPTDRESERGLGATIDVALLQFFREHDQRYSLLHQLLSQPSSNGQDRILEALWQHAFPTQPSKKLSSIVYDELASATATDVHELALQLCNVFIDLWKQCLGEKYYAPLSLVLDALHFILNCEPAETAVQAAPRAIPLIVTTVDLVSAPIISAARLGGKAIASLYSPTQRDIAARIDVLDCLELLYLLATSCVSTSPEAVLSFWQRIPSGFTLMLLNKEYPQPQIALVLRILGTSALPASLGPIAAEDESQANIEDALISRLTNIFTELPKKIPDPAREDVHTATATEAEVWELRLLVLKVLTQVSVWKYGCDRLAQNRLCIGRLIKHLDYSLNTLYRQPLSPTQPQKIESVNTTMKLVHHIATSTPGFDIKSKLINTLGGQHAYLVALTRLAFSEGLLLEAGIEDAVVDMAHSILDEGLSIEEGEAFGMVFSSGSSI</sequence>
<dbReference type="Pfam" id="PF12331">
    <property type="entry name" value="Rad26-like_helical_rpts"/>
    <property type="match status" value="1"/>
</dbReference>
<evidence type="ECO:0000313" key="6">
    <source>
        <dbReference type="Proteomes" id="UP000813461"/>
    </source>
</evidence>
<feature type="compositionally biased region" description="Basic and acidic residues" evidence="1">
    <location>
        <begin position="300"/>
        <end position="311"/>
    </location>
</feature>
<dbReference type="InterPro" id="IPR022093">
    <property type="entry name" value="Rad26-like_helical"/>
</dbReference>